<dbReference type="AlphaFoldDB" id="A0AA39URD8"/>
<feature type="transmembrane region" description="Helical" evidence="1">
    <location>
        <begin position="92"/>
        <end position="114"/>
    </location>
</feature>
<sequence length="124" mass="13287">MKPPVGKSIWGITAFAAIHILAWVVGIFYSYTSALPGTSTVASVVGVFYSYTSALAVYCPGSDADFATLVGCLWLTGCASPFFFFGGGGRGVSFSVVPFIVLIFSCRCHALSIFSKYLVFRFHI</sequence>
<accession>A0AA39URD8</accession>
<organism evidence="2 3">
    <name type="scientific">Armillaria luteobubalina</name>
    <dbReference type="NCBI Taxonomy" id="153913"/>
    <lineage>
        <taxon>Eukaryota</taxon>
        <taxon>Fungi</taxon>
        <taxon>Dikarya</taxon>
        <taxon>Basidiomycota</taxon>
        <taxon>Agaricomycotina</taxon>
        <taxon>Agaricomycetes</taxon>
        <taxon>Agaricomycetidae</taxon>
        <taxon>Agaricales</taxon>
        <taxon>Marasmiineae</taxon>
        <taxon>Physalacriaceae</taxon>
        <taxon>Armillaria</taxon>
    </lineage>
</organism>
<dbReference type="EMBL" id="JAUEPU010000022">
    <property type="protein sequence ID" value="KAK0494084.1"/>
    <property type="molecule type" value="Genomic_DNA"/>
</dbReference>
<feature type="transmembrane region" description="Helical" evidence="1">
    <location>
        <begin position="41"/>
        <end position="59"/>
    </location>
</feature>
<keyword evidence="1" id="KW-0812">Transmembrane</keyword>
<comment type="caution">
    <text evidence="2">The sequence shown here is derived from an EMBL/GenBank/DDBJ whole genome shotgun (WGS) entry which is preliminary data.</text>
</comment>
<evidence type="ECO:0000256" key="1">
    <source>
        <dbReference type="SAM" id="Phobius"/>
    </source>
</evidence>
<gene>
    <name evidence="2" type="ORF">EDD18DRAFT_381796</name>
</gene>
<evidence type="ECO:0000313" key="3">
    <source>
        <dbReference type="Proteomes" id="UP001175228"/>
    </source>
</evidence>
<feature type="transmembrane region" description="Helical" evidence="1">
    <location>
        <begin position="66"/>
        <end position="86"/>
    </location>
</feature>
<keyword evidence="1" id="KW-0472">Membrane</keyword>
<reference evidence="2" key="1">
    <citation type="submission" date="2023-06" db="EMBL/GenBank/DDBJ databases">
        <authorList>
            <consortium name="Lawrence Berkeley National Laboratory"/>
            <person name="Ahrendt S."/>
            <person name="Sahu N."/>
            <person name="Indic B."/>
            <person name="Wong-Bajracharya J."/>
            <person name="Merenyi Z."/>
            <person name="Ke H.-M."/>
            <person name="Monk M."/>
            <person name="Kocsube S."/>
            <person name="Drula E."/>
            <person name="Lipzen A."/>
            <person name="Balint B."/>
            <person name="Henrissat B."/>
            <person name="Andreopoulos B."/>
            <person name="Martin F.M."/>
            <person name="Harder C.B."/>
            <person name="Rigling D."/>
            <person name="Ford K.L."/>
            <person name="Foster G.D."/>
            <person name="Pangilinan J."/>
            <person name="Papanicolaou A."/>
            <person name="Barry K."/>
            <person name="LaButti K."/>
            <person name="Viragh M."/>
            <person name="Koriabine M."/>
            <person name="Yan M."/>
            <person name="Riley R."/>
            <person name="Champramary S."/>
            <person name="Plett K.L."/>
            <person name="Tsai I.J."/>
            <person name="Slot J."/>
            <person name="Sipos G."/>
            <person name="Plett J."/>
            <person name="Nagy L.G."/>
            <person name="Grigoriev I.V."/>
        </authorList>
    </citation>
    <scope>NUCLEOTIDE SEQUENCE</scope>
    <source>
        <strain evidence="2">HWK02</strain>
    </source>
</reference>
<keyword evidence="1" id="KW-1133">Transmembrane helix</keyword>
<evidence type="ECO:0000313" key="2">
    <source>
        <dbReference type="EMBL" id="KAK0494084.1"/>
    </source>
</evidence>
<keyword evidence="3" id="KW-1185">Reference proteome</keyword>
<name>A0AA39URD8_9AGAR</name>
<feature type="transmembrane region" description="Helical" evidence="1">
    <location>
        <begin position="9"/>
        <end position="29"/>
    </location>
</feature>
<protein>
    <submittedName>
        <fullName evidence="2">Uncharacterized protein</fullName>
    </submittedName>
</protein>
<proteinExistence type="predicted"/>
<dbReference type="Proteomes" id="UP001175228">
    <property type="component" value="Unassembled WGS sequence"/>
</dbReference>